<feature type="region of interest" description="Disordered" evidence="1">
    <location>
        <begin position="116"/>
        <end position="166"/>
    </location>
</feature>
<dbReference type="SUPFAM" id="SSF50346">
    <property type="entry name" value="PRC-barrel domain"/>
    <property type="match status" value="1"/>
</dbReference>
<accession>A0A9W4H3I7</accession>
<evidence type="ECO:0000256" key="1">
    <source>
        <dbReference type="SAM" id="MobiDB-lite"/>
    </source>
</evidence>
<reference evidence="2" key="1">
    <citation type="submission" date="2021-06" db="EMBL/GenBank/DDBJ databases">
        <authorList>
            <person name="Arsene-Ploetze F."/>
        </authorList>
    </citation>
    <scope>NUCLEOTIDE SEQUENCE</scope>
    <source>
        <strain evidence="2">SBRY1</strain>
    </source>
</reference>
<evidence type="ECO:0000313" key="3">
    <source>
        <dbReference type="Proteomes" id="UP001153328"/>
    </source>
</evidence>
<dbReference type="Gene3D" id="3.90.50.10">
    <property type="entry name" value="Photosynthetic Reaction Center, subunit H, domain 2"/>
    <property type="match status" value="1"/>
</dbReference>
<protein>
    <recommendedName>
        <fullName evidence="4">PRC-barrel domain-containing protein</fullName>
    </recommendedName>
</protein>
<dbReference type="AlphaFoldDB" id="A0A9W4H3I7"/>
<comment type="caution">
    <text evidence="2">The sequence shown here is derived from an EMBL/GenBank/DDBJ whole genome shotgun (WGS) entry which is preliminary data.</text>
</comment>
<name>A0A9W4H3I7_9ACTN</name>
<keyword evidence="3" id="KW-1185">Reference proteome</keyword>
<organism evidence="2 3">
    <name type="scientific">Actinacidiphila bryophytorum</name>
    <dbReference type="NCBI Taxonomy" id="1436133"/>
    <lineage>
        <taxon>Bacteria</taxon>
        <taxon>Bacillati</taxon>
        <taxon>Actinomycetota</taxon>
        <taxon>Actinomycetes</taxon>
        <taxon>Kitasatosporales</taxon>
        <taxon>Streptomycetaceae</taxon>
        <taxon>Actinacidiphila</taxon>
    </lineage>
</organism>
<dbReference type="GO" id="GO:0019684">
    <property type="term" value="P:photosynthesis, light reaction"/>
    <property type="evidence" value="ECO:0007669"/>
    <property type="project" value="InterPro"/>
</dbReference>
<dbReference type="Proteomes" id="UP001153328">
    <property type="component" value="Unassembled WGS sequence"/>
</dbReference>
<gene>
    <name evidence="2" type="ORF">SBRY_40810</name>
</gene>
<dbReference type="EMBL" id="CAJVAX010000018">
    <property type="protein sequence ID" value="CAG7647984.1"/>
    <property type="molecule type" value="Genomic_DNA"/>
</dbReference>
<sequence length="166" mass="18214">MAHEAQEAREALADPEALRQLTAYDRHGERIGRVTDVYVEDLHRLPEWVSVLTEEHGPGSGATFVPLEGASAGREGVLEVACTAEAVRSAPRMEAEQHLDLVQEQQLYRHYGLATPAEEASGAPGVGEGRPKWPVTEGEADLQGFRELAEQPPVPRLRRYVPDEDG</sequence>
<dbReference type="InterPro" id="IPR011033">
    <property type="entry name" value="PRC_barrel-like_sf"/>
</dbReference>
<evidence type="ECO:0000313" key="2">
    <source>
        <dbReference type="EMBL" id="CAG7647984.1"/>
    </source>
</evidence>
<dbReference type="InterPro" id="IPR014747">
    <property type="entry name" value="Bac_photo_RC_H_C"/>
</dbReference>
<dbReference type="RefSeq" id="WP_205046160.1">
    <property type="nucleotide sequence ID" value="NZ_CAJVAX010000018.1"/>
</dbReference>
<dbReference type="GO" id="GO:0030077">
    <property type="term" value="C:plasma membrane light-harvesting complex"/>
    <property type="evidence" value="ECO:0007669"/>
    <property type="project" value="InterPro"/>
</dbReference>
<proteinExistence type="predicted"/>
<evidence type="ECO:0008006" key="4">
    <source>
        <dbReference type="Google" id="ProtNLM"/>
    </source>
</evidence>